<organism evidence="1 2">
    <name type="scientific">Aspergillus niger ATCC 13496</name>
    <dbReference type="NCBI Taxonomy" id="1353008"/>
    <lineage>
        <taxon>Eukaryota</taxon>
        <taxon>Fungi</taxon>
        <taxon>Dikarya</taxon>
        <taxon>Ascomycota</taxon>
        <taxon>Pezizomycotina</taxon>
        <taxon>Eurotiomycetes</taxon>
        <taxon>Eurotiomycetidae</taxon>
        <taxon>Eurotiales</taxon>
        <taxon>Aspergillaceae</taxon>
        <taxon>Aspergillus</taxon>
        <taxon>Aspergillus subgen. Circumdati</taxon>
    </lineage>
</organism>
<reference evidence="1 2" key="1">
    <citation type="submission" date="2018-07" db="EMBL/GenBank/DDBJ databases">
        <title>Section-level genome sequencing of Aspergillus section Nigri to investigate inter- and intra-species variation.</title>
        <authorList>
            <consortium name="DOE Joint Genome Institute"/>
            <person name="Vesth T.C."/>
            <person name="Nybo J.L."/>
            <person name="Theobald S."/>
            <person name="Frisvad J.C."/>
            <person name="Larsen T.O."/>
            <person name="Nielsen K.F."/>
            <person name="Hoof J.B."/>
            <person name="Brandl J."/>
            <person name="Salamov A."/>
            <person name="Riley R."/>
            <person name="Gladden J.M."/>
            <person name="Phatale P."/>
            <person name="Nielsen M.T."/>
            <person name="Lyhne E.K."/>
            <person name="Kogle M.E."/>
            <person name="Strasser K."/>
            <person name="McDonnell E."/>
            <person name="Barry K."/>
            <person name="Clum A."/>
            <person name="Chen C."/>
            <person name="Nolan M."/>
            <person name="Sandor L."/>
            <person name="Kuo A."/>
            <person name="Lipzen A."/>
            <person name="Hainaut M."/>
            <person name="Drula E."/>
            <person name="Tsang A."/>
            <person name="Magnuson J.K."/>
            <person name="Henrissat B."/>
            <person name="Wiebenga A."/>
            <person name="Simmons B.A."/>
            <person name="Makela M.R."/>
            <person name="De vries R.P."/>
            <person name="Grigoriev I.V."/>
            <person name="Mortensen U.H."/>
            <person name="Baker S.E."/>
            <person name="Andersen M.R."/>
        </authorList>
    </citation>
    <scope>NUCLEOTIDE SEQUENCE [LARGE SCALE GENOMIC DNA]</scope>
    <source>
        <strain evidence="1 2">ATCC 13496</strain>
    </source>
</reference>
<accession>A0A370BEW7</accession>
<dbReference type="AlphaFoldDB" id="A0A370BEW7"/>
<dbReference type="EMBL" id="KZ851997">
    <property type="protein sequence ID" value="RDH13957.1"/>
    <property type="molecule type" value="Genomic_DNA"/>
</dbReference>
<evidence type="ECO:0000313" key="2">
    <source>
        <dbReference type="Proteomes" id="UP000253845"/>
    </source>
</evidence>
<dbReference type="Proteomes" id="UP000253845">
    <property type="component" value="Unassembled WGS sequence"/>
</dbReference>
<dbReference type="VEuPathDB" id="FungiDB:M747DRAFT_270954"/>
<protein>
    <submittedName>
        <fullName evidence="1">Uncharacterized protein</fullName>
    </submittedName>
</protein>
<name>A0A370BEW7_ASPNG</name>
<proteinExistence type="predicted"/>
<sequence>MDPISMDIAISAGLQVGIQALKILNRWLHEEEIAKTWYGKSNYKIFTRRRYWLIFYQPWKFGGREIQRVFRIKKDAWHKVIQNCLTDCYSWHQRMKENCEGECCWLLLYQSLPNETQTNCLEKPQRSLSSIGIITSLPAARVDSWGLVVMALANGAKIEATNPPDGACNFSRLDAQYFVLTIWQNNVAGPITAHIEPKEHPSECRSLTSPEWNNLLWYGHSFGEHDHIFGWPLLSKKPPEPPNDLVSDIRNEELSRLVIDNMRVKRLRDQLREAIYDCHDEWDNLKSKVQSDIDLRDQITDIQQNLRRLKLVLVDEEQPDETPYLQEQRPEDTLHYAEEQLKLVQNKVDERHVNLVIAKPGPKSRLSWIQPIYHGRCLQGDILEVKNYNPRSKKHMALIENKSNSSWDSVQLHDDLNCKLLPSHKCIVSLTRLLTIPQKVDAFLSTRDAGIYALLA</sequence>
<evidence type="ECO:0000313" key="1">
    <source>
        <dbReference type="EMBL" id="RDH13957.1"/>
    </source>
</evidence>
<gene>
    <name evidence="1" type="ORF">M747DRAFT_270954</name>
</gene>